<evidence type="ECO:0000256" key="1">
    <source>
        <dbReference type="SAM" id="MobiDB-lite"/>
    </source>
</evidence>
<dbReference type="InterPro" id="IPR046200">
    <property type="entry name" value="DUF6233"/>
</dbReference>
<dbReference type="Proteomes" id="UP000092659">
    <property type="component" value="Chromosome"/>
</dbReference>
<dbReference type="Pfam" id="PF19746">
    <property type="entry name" value="DUF6233"/>
    <property type="match status" value="1"/>
</dbReference>
<dbReference type="KEGG" id="sgs:AVL59_19855"/>
<dbReference type="EMBL" id="JAGGLP010000038">
    <property type="protein sequence ID" value="MBP2056043.1"/>
    <property type="molecule type" value="Genomic_DNA"/>
</dbReference>
<name>A0A1B1BCU6_9ACTN</name>
<dbReference type="EMBL" id="CP016279">
    <property type="protein sequence ID" value="ANP56640.1"/>
    <property type="molecule type" value="Genomic_DNA"/>
</dbReference>
<reference evidence="2 4" key="1">
    <citation type="submission" date="2016-06" db="EMBL/GenBank/DDBJ databases">
        <title>Complete genome sequence of Streptomyces griseochromogenes ATCC 14511, the Blasticidin S producer.</title>
        <authorList>
            <person name="Wu L."/>
        </authorList>
    </citation>
    <scope>NUCLEOTIDE SEQUENCE [LARGE SCALE GENOMIC DNA]</scope>
    <source>
        <strain evidence="2 4">ATCC 14511</strain>
    </source>
</reference>
<organism evidence="2 4">
    <name type="scientific">Streptomyces griseochromogenes</name>
    <dbReference type="NCBI Taxonomy" id="68214"/>
    <lineage>
        <taxon>Bacteria</taxon>
        <taxon>Bacillati</taxon>
        <taxon>Actinomycetota</taxon>
        <taxon>Actinomycetes</taxon>
        <taxon>Kitasatosporales</taxon>
        <taxon>Streptomycetaceae</taxon>
        <taxon>Streptomyces</taxon>
    </lineage>
</organism>
<evidence type="ECO:0000313" key="2">
    <source>
        <dbReference type="EMBL" id="ANP56640.1"/>
    </source>
</evidence>
<feature type="region of interest" description="Disordered" evidence="1">
    <location>
        <begin position="43"/>
        <end position="66"/>
    </location>
</feature>
<evidence type="ECO:0000313" key="4">
    <source>
        <dbReference type="Proteomes" id="UP000092659"/>
    </source>
</evidence>
<accession>A0A1B1BCU6</accession>
<evidence type="ECO:0000313" key="5">
    <source>
        <dbReference type="Proteomes" id="UP001519309"/>
    </source>
</evidence>
<evidence type="ECO:0000313" key="3">
    <source>
        <dbReference type="EMBL" id="MBP2056043.1"/>
    </source>
</evidence>
<dbReference type="Proteomes" id="UP001519309">
    <property type="component" value="Unassembled WGS sequence"/>
</dbReference>
<reference evidence="3 5" key="2">
    <citation type="submission" date="2021-03" db="EMBL/GenBank/DDBJ databases">
        <title>Genomic Encyclopedia of Type Strains, Phase IV (KMG-IV): sequencing the most valuable type-strain genomes for metagenomic binning, comparative biology and taxonomic classification.</title>
        <authorList>
            <person name="Goeker M."/>
        </authorList>
    </citation>
    <scope>NUCLEOTIDE SEQUENCE [LARGE SCALE GENOMIC DNA]</scope>
    <source>
        <strain evidence="3 5">DSM 40499</strain>
    </source>
</reference>
<protein>
    <submittedName>
        <fullName evidence="2">Uncharacterized protein</fullName>
    </submittedName>
</protein>
<keyword evidence="5" id="KW-1185">Reference proteome</keyword>
<gene>
    <name evidence="2" type="ORF">AVL59_19855</name>
    <name evidence="3" type="ORF">J2Z21_009060</name>
</gene>
<proteinExistence type="predicted"/>
<dbReference type="AlphaFoldDB" id="A0A1B1BCU6"/>
<dbReference type="STRING" id="68214.AVL59_19855"/>
<sequence length="138" mass="15198">MSQLPPDLPRLRMILAHLDRQIAENHTIGVYLRLQRDAVREALARAEHRPPRRPSRAKGGGALPGFTPLPAAGVGFVVQQKRTPTGPEPALIHLVDCSMIEGRPHRIRADEARAALTDPNVEACRRCRPDTELGIDLA</sequence>